<dbReference type="Gene3D" id="3.20.20.450">
    <property type="entry name" value="EAL domain"/>
    <property type="match status" value="1"/>
</dbReference>
<dbReference type="InterPro" id="IPR000700">
    <property type="entry name" value="PAS-assoc_C"/>
</dbReference>
<dbReference type="Pfam" id="PF00563">
    <property type="entry name" value="EAL"/>
    <property type="match status" value="1"/>
</dbReference>
<dbReference type="Pfam" id="PF00990">
    <property type="entry name" value="GGDEF"/>
    <property type="match status" value="1"/>
</dbReference>
<dbReference type="CDD" id="cd00130">
    <property type="entry name" value="PAS"/>
    <property type="match status" value="1"/>
</dbReference>
<dbReference type="SMART" id="SM00267">
    <property type="entry name" value="GGDEF"/>
    <property type="match status" value="1"/>
</dbReference>
<dbReference type="InterPro" id="IPR029787">
    <property type="entry name" value="Nucleotide_cyclase"/>
</dbReference>
<dbReference type="InterPro" id="IPR050706">
    <property type="entry name" value="Cyclic-di-GMP_PDE-like"/>
</dbReference>
<feature type="domain" description="GGDEF" evidence="5">
    <location>
        <begin position="196"/>
        <end position="332"/>
    </location>
</feature>
<feature type="domain" description="EAL" evidence="4">
    <location>
        <begin position="334"/>
        <end position="572"/>
    </location>
</feature>
<dbReference type="InterPro" id="IPR001633">
    <property type="entry name" value="EAL_dom"/>
</dbReference>
<dbReference type="PANTHER" id="PTHR33121:SF79">
    <property type="entry name" value="CYCLIC DI-GMP PHOSPHODIESTERASE PDED-RELATED"/>
    <property type="match status" value="1"/>
</dbReference>
<dbReference type="CDD" id="cd01948">
    <property type="entry name" value="EAL"/>
    <property type="match status" value="1"/>
</dbReference>
<dbReference type="Proteomes" id="UP000294614">
    <property type="component" value="Unassembled WGS sequence"/>
</dbReference>
<evidence type="ECO:0000256" key="1">
    <source>
        <dbReference type="SAM" id="Coils"/>
    </source>
</evidence>
<accession>A0A4R1K9L0</accession>
<evidence type="ECO:0000259" key="5">
    <source>
        <dbReference type="PROSITE" id="PS50887"/>
    </source>
</evidence>
<protein>
    <submittedName>
        <fullName evidence="6">PAS domain S-box-containing protein/diguanylate cyclase (GGDEF)-like protein</fullName>
    </submittedName>
</protein>
<gene>
    <name evidence="6" type="ORF">C8D98_1430</name>
</gene>
<evidence type="ECO:0000259" key="2">
    <source>
        <dbReference type="PROSITE" id="PS50112"/>
    </source>
</evidence>
<dbReference type="NCBIfam" id="TIGR00229">
    <property type="entry name" value="sensory_box"/>
    <property type="match status" value="1"/>
</dbReference>
<dbReference type="Gene3D" id="3.30.70.270">
    <property type="match status" value="1"/>
</dbReference>
<proteinExistence type="predicted"/>
<dbReference type="EMBL" id="SMGG01000004">
    <property type="protein sequence ID" value="TCK60553.1"/>
    <property type="molecule type" value="Genomic_DNA"/>
</dbReference>
<evidence type="ECO:0000313" key="6">
    <source>
        <dbReference type="EMBL" id="TCK60553.1"/>
    </source>
</evidence>
<reference evidence="6 7" key="1">
    <citation type="submission" date="2019-03" db="EMBL/GenBank/DDBJ databases">
        <title>Genomic Encyclopedia of Type Strains, Phase IV (KMG-IV): sequencing the most valuable type-strain genomes for metagenomic binning, comparative biology and taxonomic classification.</title>
        <authorList>
            <person name="Goeker M."/>
        </authorList>
    </citation>
    <scope>NUCLEOTIDE SEQUENCE [LARGE SCALE GENOMIC DNA]</scope>
    <source>
        <strain evidence="6 7">DSM 24984</strain>
    </source>
</reference>
<organism evidence="6 7">
    <name type="scientific">Seleniivibrio woodruffii</name>
    <dbReference type="NCBI Taxonomy" id="1078050"/>
    <lineage>
        <taxon>Bacteria</taxon>
        <taxon>Pseudomonadati</taxon>
        <taxon>Deferribacterota</taxon>
        <taxon>Deferribacteres</taxon>
        <taxon>Deferribacterales</taxon>
        <taxon>Geovibrionaceae</taxon>
        <taxon>Seleniivibrio</taxon>
    </lineage>
</organism>
<dbReference type="PROSITE" id="PS50112">
    <property type="entry name" value="PAS"/>
    <property type="match status" value="1"/>
</dbReference>
<dbReference type="SUPFAM" id="SSF55785">
    <property type="entry name" value="PYP-like sensor domain (PAS domain)"/>
    <property type="match status" value="1"/>
</dbReference>
<feature type="coiled-coil region" evidence="1">
    <location>
        <begin position="29"/>
        <end position="56"/>
    </location>
</feature>
<feature type="domain" description="PAC" evidence="3">
    <location>
        <begin position="119"/>
        <end position="173"/>
    </location>
</feature>
<feature type="domain" description="PAS" evidence="2">
    <location>
        <begin position="46"/>
        <end position="118"/>
    </location>
</feature>
<dbReference type="Pfam" id="PF13426">
    <property type="entry name" value="PAS_9"/>
    <property type="match status" value="1"/>
</dbReference>
<dbReference type="SMART" id="SM00091">
    <property type="entry name" value="PAS"/>
    <property type="match status" value="1"/>
</dbReference>
<dbReference type="PROSITE" id="PS50113">
    <property type="entry name" value="PAC"/>
    <property type="match status" value="1"/>
</dbReference>
<dbReference type="PROSITE" id="PS50883">
    <property type="entry name" value="EAL"/>
    <property type="match status" value="1"/>
</dbReference>
<dbReference type="RefSeq" id="WP_132873347.1">
    <property type="nucleotide sequence ID" value="NZ_SMGG01000004.1"/>
</dbReference>
<dbReference type="InterPro" id="IPR035919">
    <property type="entry name" value="EAL_sf"/>
</dbReference>
<dbReference type="SUPFAM" id="SSF55073">
    <property type="entry name" value="Nucleotide cyclase"/>
    <property type="match status" value="1"/>
</dbReference>
<dbReference type="SMART" id="SM00052">
    <property type="entry name" value="EAL"/>
    <property type="match status" value="1"/>
</dbReference>
<dbReference type="CDD" id="cd01949">
    <property type="entry name" value="GGDEF"/>
    <property type="match status" value="1"/>
</dbReference>
<dbReference type="Gene3D" id="3.30.450.20">
    <property type="entry name" value="PAS domain"/>
    <property type="match status" value="1"/>
</dbReference>
<dbReference type="SUPFAM" id="SSF141868">
    <property type="entry name" value="EAL domain-like"/>
    <property type="match status" value="1"/>
</dbReference>
<dbReference type="InterPro" id="IPR000014">
    <property type="entry name" value="PAS"/>
</dbReference>
<dbReference type="AlphaFoldDB" id="A0A4R1K9L0"/>
<dbReference type="SMART" id="SM00086">
    <property type="entry name" value="PAC"/>
    <property type="match status" value="1"/>
</dbReference>
<dbReference type="InterPro" id="IPR035965">
    <property type="entry name" value="PAS-like_dom_sf"/>
</dbReference>
<dbReference type="OrthoDB" id="5894408at2"/>
<dbReference type="InterPro" id="IPR000160">
    <property type="entry name" value="GGDEF_dom"/>
</dbReference>
<sequence length="572" mass="65500">MTELLSLSAVLVFLVLSQLISALLFTLYFIKQKRKMAEANRKLKAANARIQQYLSGVDASNLMCVMDTTGVMKYINRAYLNAVGFEFDEIVGNRYDILTHPDTPQETYEIMFQTLQEGQIWSGMLMNKAKDGHTVYLESSVVPIKDDNNRITEYLSIRKDLTELFKQQEQIRKQYTDPLTGFPNRTKMRLDIEKIKEPALAIINIDAFSTINTFYGLEAGDEILKDFAKLLKSRMDFSMTAYRLSGDEFAVLADNIENVEEFNHIIRQIMHYITEYRFTHKGNEITLSLTCGTALGHDNPLVKAGMALKQARKNKRSLTTYSEVHQVAEQMRETIQYTTALRDAVKLDRVVPHFQPIAETSTGRIFKHEALIRIQDENGKFIPPLCFLELSKQLKMYNDLSSIMLTKTLEKIKDNDKRISFNFDKEDVLNTKIHQKLFSAIRQYSLQGRITIEITESEGMDNLSELAAFVSQAKQEGCLIAIDDFGTGYSNFMYILSLQPDFLKIDGSITRQILESKRARLLTETIVSMCNRAGIKTIGEFVSSEEIYTLMKNMGVDYVQGYYFGKPEVELL</sequence>
<keyword evidence="1" id="KW-0175">Coiled coil</keyword>
<dbReference type="PANTHER" id="PTHR33121">
    <property type="entry name" value="CYCLIC DI-GMP PHOSPHODIESTERASE PDEF"/>
    <property type="match status" value="1"/>
</dbReference>
<dbReference type="GO" id="GO:0071111">
    <property type="term" value="F:cyclic-guanylate-specific phosphodiesterase activity"/>
    <property type="evidence" value="ECO:0007669"/>
    <property type="project" value="InterPro"/>
</dbReference>
<keyword evidence="7" id="KW-1185">Reference proteome</keyword>
<evidence type="ECO:0000259" key="4">
    <source>
        <dbReference type="PROSITE" id="PS50883"/>
    </source>
</evidence>
<evidence type="ECO:0000313" key="7">
    <source>
        <dbReference type="Proteomes" id="UP000294614"/>
    </source>
</evidence>
<dbReference type="NCBIfam" id="TIGR00254">
    <property type="entry name" value="GGDEF"/>
    <property type="match status" value="1"/>
</dbReference>
<name>A0A4R1K9L0_9BACT</name>
<evidence type="ECO:0000259" key="3">
    <source>
        <dbReference type="PROSITE" id="PS50113"/>
    </source>
</evidence>
<dbReference type="InterPro" id="IPR043128">
    <property type="entry name" value="Rev_trsase/Diguanyl_cyclase"/>
</dbReference>
<dbReference type="PROSITE" id="PS50887">
    <property type="entry name" value="GGDEF"/>
    <property type="match status" value="1"/>
</dbReference>
<dbReference type="InterPro" id="IPR001610">
    <property type="entry name" value="PAC"/>
</dbReference>
<comment type="caution">
    <text evidence="6">The sequence shown here is derived from an EMBL/GenBank/DDBJ whole genome shotgun (WGS) entry which is preliminary data.</text>
</comment>